<evidence type="ECO:0000313" key="2">
    <source>
        <dbReference type="EMBL" id="MCD7461203.1"/>
    </source>
</evidence>
<dbReference type="EMBL" id="JACEIK010000706">
    <property type="protein sequence ID" value="MCD7461203.1"/>
    <property type="molecule type" value="Genomic_DNA"/>
</dbReference>
<dbReference type="Proteomes" id="UP000823775">
    <property type="component" value="Unassembled WGS sequence"/>
</dbReference>
<accession>A0ABS8SQW4</accession>
<protein>
    <submittedName>
        <fullName evidence="2">Uncharacterized protein</fullName>
    </submittedName>
</protein>
<evidence type="ECO:0000256" key="1">
    <source>
        <dbReference type="SAM" id="MobiDB-lite"/>
    </source>
</evidence>
<proteinExistence type="predicted"/>
<reference evidence="2 3" key="1">
    <citation type="journal article" date="2021" name="BMC Genomics">
        <title>Datura genome reveals duplications of psychoactive alkaloid biosynthetic genes and high mutation rate following tissue culture.</title>
        <authorList>
            <person name="Rajewski A."/>
            <person name="Carter-House D."/>
            <person name="Stajich J."/>
            <person name="Litt A."/>
        </authorList>
    </citation>
    <scope>NUCLEOTIDE SEQUENCE [LARGE SCALE GENOMIC DNA]</scope>
    <source>
        <strain evidence="2">AR-01</strain>
    </source>
</reference>
<sequence>EGVSVKKASYKHKSQTPHLLEGPSSVGLDDAQGVVLQLSLIGNRKSNESLGAVVGDCTSAFEHTRKLLRCDKSASSAISHSTRRGEILQHDAQASRLCSLLSRRL</sequence>
<organism evidence="2 3">
    <name type="scientific">Datura stramonium</name>
    <name type="common">Jimsonweed</name>
    <name type="synonym">Common thornapple</name>
    <dbReference type="NCBI Taxonomy" id="4076"/>
    <lineage>
        <taxon>Eukaryota</taxon>
        <taxon>Viridiplantae</taxon>
        <taxon>Streptophyta</taxon>
        <taxon>Embryophyta</taxon>
        <taxon>Tracheophyta</taxon>
        <taxon>Spermatophyta</taxon>
        <taxon>Magnoliopsida</taxon>
        <taxon>eudicotyledons</taxon>
        <taxon>Gunneridae</taxon>
        <taxon>Pentapetalae</taxon>
        <taxon>asterids</taxon>
        <taxon>lamiids</taxon>
        <taxon>Solanales</taxon>
        <taxon>Solanaceae</taxon>
        <taxon>Solanoideae</taxon>
        <taxon>Datureae</taxon>
        <taxon>Datura</taxon>
    </lineage>
</organism>
<name>A0ABS8SQW4_DATST</name>
<feature type="region of interest" description="Disordered" evidence="1">
    <location>
        <begin position="1"/>
        <end position="24"/>
    </location>
</feature>
<gene>
    <name evidence="2" type="ORF">HAX54_045516</name>
</gene>
<comment type="caution">
    <text evidence="2">The sequence shown here is derived from an EMBL/GenBank/DDBJ whole genome shotgun (WGS) entry which is preliminary data.</text>
</comment>
<keyword evidence="3" id="KW-1185">Reference proteome</keyword>
<evidence type="ECO:0000313" key="3">
    <source>
        <dbReference type="Proteomes" id="UP000823775"/>
    </source>
</evidence>
<feature type="non-terminal residue" evidence="2">
    <location>
        <position position="1"/>
    </location>
</feature>